<dbReference type="AlphaFoldDB" id="A0A101LZK5"/>
<name>A0A101LZK5_PICGL</name>
<protein>
    <submittedName>
        <fullName evidence="1">Uncharacterized protein</fullName>
    </submittedName>
</protein>
<evidence type="ECO:0000313" key="1">
    <source>
        <dbReference type="EMBL" id="KUM48289.1"/>
    </source>
</evidence>
<reference evidence="1" key="1">
    <citation type="journal article" date="2015" name="Genome Biol. Evol.">
        <title>Organellar Genomes of White Spruce (Picea glauca): Assembly and Annotation.</title>
        <authorList>
            <person name="Jackman S.D."/>
            <person name="Warren R.L."/>
            <person name="Gibb E.A."/>
            <person name="Vandervalk B.P."/>
            <person name="Mohamadi H."/>
            <person name="Chu J."/>
            <person name="Raymond A."/>
            <person name="Pleasance S."/>
            <person name="Coope R."/>
            <person name="Wildung M.R."/>
            <person name="Ritland C.E."/>
            <person name="Bousquet J."/>
            <person name="Jones S.J."/>
            <person name="Bohlmann J."/>
            <person name="Birol I."/>
        </authorList>
    </citation>
    <scope>NUCLEOTIDE SEQUENCE [LARGE SCALE GENOMIC DNA]</scope>
    <source>
        <tissue evidence="1">Flushing bud</tissue>
    </source>
</reference>
<proteinExistence type="predicted"/>
<sequence length="71" mass="7713">MESAGSNATNELLFYLILSFSSLIRSRGLIESRGKILSNQERVELVSCEGPAPGVLGNLPGTTRESQLKYL</sequence>
<accession>A0A101LZK5</accession>
<comment type="caution">
    <text evidence="1">The sequence shown here is derived from an EMBL/GenBank/DDBJ whole genome shotgun (WGS) entry which is preliminary data.</text>
</comment>
<organism evidence="1">
    <name type="scientific">Picea glauca</name>
    <name type="common">White spruce</name>
    <name type="synonym">Pinus glauca</name>
    <dbReference type="NCBI Taxonomy" id="3330"/>
    <lineage>
        <taxon>Eukaryota</taxon>
        <taxon>Viridiplantae</taxon>
        <taxon>Streptophyta</taxon>
        <taxon>Embryophyta</taxon>
        <taxon>Tracheophyta</taxon>
        <taxon>Spermatophyta</taxon>
        <taxon>Pinopsida</taxon>
        <taxon>Pinidae</taxon>
        <taxon>Conifers I</taxon>
        <taxon>Pinales</taxon>
        <taxon>Pinaceae</taxon>
        <taxon>Picea</taxon>
    </lineage>
</organism>
<dbReference type="EMBL" id="LKAM01000006">
    <property type="protein sequence ID" value="KUM48289.1"/>
    <property type="molecule type" value="Genomic_DNA"/>
</dbReference>
<gene>
    <name evidence="1" type="ORF">ABT39_MTgene5289</name>
</gene>
<geneLocation type="mitochondrion" evidence="1"/>
<keyword evidence="1" id="KW-0496">Mitochondrion</keyword>